<evidence type="ECO:0000313" key="4">
    <source>
        <dbReference type="EMBL" id="AXY25603.1"/>
    </source>
</evidence>
<keyword evidence="2" id="KW-0813">Transport</keyword>
<dbReference type="AlphaFoldDB" id="A0A347WKJ6"/>
<dbReference type="InterPro" id="IPR036079">
    <property type="entry name" value="ATPase_csu/dsu_sf"/>
</dbReference>
<dbReference type="SUPFAM" id="SSF103486">
    <property type="entry name" value="V-type ATP synthase subunit C"/>
    <property type="match status" value="1"/>
</dbReference>
<evidence type="ECO:0000313" key="5">
    <source>
        <dbReference type="Proteomes" id="UP000263232"/>
    </source>
</evidence>
<dbReference type="InterPro" id="IPR050873">
    <property type="entry name" value="V-ATPase_V0D/AC39_subunit"/>
</dbReference>
<dbReference type="GO" id="GO:0046961">
    <property type="term" value="F:proton-transporting ATPase activity, rotational mechanism"/>
    <property type="evidence" value="ECO:0007669"/>
    <property type="project" value="InterPro"/>
</dbReference>
<dbReference type="KEGG" id="abae:CL176_06115"/>
<dbReference type="InterPro" id="IPR002843">
    <property type="entry name" value="ATPase_V0-cplx_csu/dsu"/>
</dbReference>
<dbReference type="Proteomes" id="UP000263232">
    <property type="component" value="Chromosome"/>
</dbReference>
<dbReference type="PANTHER" id="PTHR38682">
    <property type="entry name" value="V-TYPE ATP SYNTHASE SUBUNIT C"/>
    <property type="match status" value="1"/>
</dbReference>
<evidence type="ECO:0000256" key="1">
    <source>
        <dbReference type="ARBA" id="ARBA00006709"/>
    </source>
</evidence>
<keyword evidence="3" id="KW-0406">Ion transport</keyword>
<dbReference type="Gene3D" id="1.10.132.50">
    <property type="entry name" value="ATP synthase (C/AC39) subunit, domain 3"/>
    <property type="match status" value="1"/>
</dbReference>
<evidence type="ECO:0000256" key="3">
    <source>
        <dbReference type="ARBA" id="ARBA00023065"/>
    </source>
</evidence>
<evidence type="ECO:0000256" key="2">
    <source>
        <dbReference type="ARBA" id="ARBA00022448"/>
    </source>
</evidence>
<name>A0A347WKJ6_9LACT</name>
<dbReference type="OrthoDB" id="1653at2"/>
<dbReference type="RefSeq" id="WP_118990505.1">
    <property type="nucleotide sequence ID" value="NZ_CP023434.1"/>
</dbReference>
<dbReference type="Gene3D" id="1.20.1690.10">
    <property type="entry name" value="V-type ATP synthase subunit C domain"/>
    <property type="match status" value="2"/>
</dbReference>
<proteinExistence type="inferred from homology"/>
<protein>
    <submittedName>
        <fullName evidence="4">V-type ATP synthase subunit C</fullName>
    </submittedName>
</protein>
<gene>
    <name evidence="4" type="ORF">CL176_06115</name>
</gene>
<dbReference type="PANTHER" id="PTHR38682:SF1">
    <property type="entry name" value="V-TYPE ATP SYNTHASE SUBUNIT C"/>
    <property type="match status" value="1"/>
</dbReference>
<comment type="similarity">
    <text evidence="1">Belongs to the V-ATPase V0D/AC39 subunit family.</text>
</comment>
<organism evidence="4 5">
    <name type="scientific">Suicoccus acidiformans</name>
    <dbReference type="NCBI Taxonomy" id="2036206"/>
    <lineage>
        <taxon>Bacteria</taxon>
        <taxon>Bacillati</taxon>
        <taxon>Bacillota</taxon>
        <taxon>Bacilli</taxon>
        <taxon>Lactobacillales</taxon>
        <taxon>Aerococcaceae</taxon>
        <taxon>Suicoccus</taxon>
    </lineage>
</organism>
<sequence length="338" mass="39282">MSAQDYASTQTFISVREQNFLGHEDYEALMQAESSAQIVRMLEESDYHLEEADLNDPDAIEAELMRELAKEYRLIYANSPNQYAADVTASKYMFHNLKVQMKIVATDLDLDHLIIPIGPYSTQELFHLAQTMESSIIDASIVQNVQSTWEEYQSYEDTEVIDVGMDMAYFDYLHHLKGYFNDPKVKHVIDMEIDFYNAITGMRALKQGKPNSFMYEMMSDQGATDIRTMIDIVRQGRLAQWFDRANQLKFDLTIRNYLESMTAKNFTARQLENIAEMYLHQYMADARLSGAGPIHIIRYLYGREMEVKNLRLILTGRANDLSMEGVRERMRPIYGERI</sequence>
<dbReference type="InterPro" id="IPR035067">
    <property type="entry name" value="V-type_ATPase_csu/dsu"/>
</dbReference>
<dbReference type="InterPro" id="IPR044911">
    <property type="entry name" value="V-type_ATPase_csu/dsu_dom_3"/>
</dbReference>
<dbReference type="EMBL" id="CP023434">
    <property type="protein sequence ID" value="AXY25603.1"/>
    <property type="molecule type" value="Genomic_DNA"/>
</dbReference>
<reference evidence="4 5" key="1">
    <citation type="submission" date="2017-09" db="EMBL/GenBank/DDBJ databases">
        <title>Complete genome sequence of Oxytococcus suis strain ZY16052.</title>
        <authorList>
            <person name="Li F."/>
        </authorList>
    </citation>
    <scope>NUCLEOTIDE SEQUENCE [LARGE SCALE GENOMIC DNA]</scope>
    <source>
        <strain evidence="4 5">ZY16052</strain>
    </source>
</reference>
<keyword evidence="5" id="KW-1185">Reference proteome</keyword>
<accession>A0A347WKJ6</accession>
<dbReference type="Pfam" id="PF01992">
    <property type="entry name" value="vATP-synt_AC39"/>
    <property type="match status" value="1"/>
</dbReference>